<accession>A0AAV4G8K4</accession>
<gene>
    <name evidence="2" type="ORF">ElyMa_004087900</name>
</gene>
<feature type="region of interest" description="Disordered" evidence="1">
    <location>
        <begin position="239"/>
        <end position="280"/>
    </location>
</feature>
<organism evidence="2 3">
    <name type="scientific">Elysia marginata</name>
    <dbReference type="NCBI Taxonomy" id="1093978"/>
    <lineage>
        <taxon>Eukaryota</taxon>
        <taxon>Metazoa</taxon>
        <taxon>Spiralia</taxon>
        <taxon>Lophotrochozoa</taxon>
        <taxon>Mollusca</taxon>
        <taxon>Gastropoda</taxon>
        <taxon>Heterobranchia</taxon>
        <taxon>Euthyneura</taxon>
        <taxon>Panpulmonata</taxon>
        <taxon>Sacoglossa</taxon>
        <taxon>Placobranchoidea</taxon>
        <taxon>Plakobranchidae</taxon>
        <taxon>Elysia</taxon>
    </lineage>
</organism>
<feature type="region of interest" description="Disordered" evidence="1">
    <location>
        <begin position="126"/>
        <end position="154"/>
    </location>
</feature>
<proteinExistence type="predicted"/>
<evidence type="ECO:0000313" key="2">
    <source>
        <dbReference type="EMBL" id="GFR82057.1"/>
    </source>
</evidence>
<sequence>MACCEEDSTLCKMRACNSVIRNQNHILKCTLKTLLDNPSRTRDRALCSLIGLCRKQCNGPIVRLRPRKVISMPTIVPTEYTPICPPPIVIKKKKSSALQIEEKAGQEKPRAFSKTRNKIFQKRSIKPTGVSDYRSSNQRYSMGCSPPLRGASPQDRIKASGFSRGFGMSSFGDYSNATRKSGAKNDRCSRRCCLPQKSNPAAPLTMSPLCCPPSVKALSPKPTNKTKCTTIVRSFRCTPPPVGTARNRQQDRKRQSNSPMRNQATRSSRPSSAPEPARGIRNDICKSNMTYGSYFSNFCRNNNDSEVDPPGVYTSHPSEQRPSNMWARACVVYESSQEQDEVNGRSIPCRETWLCVPMAGSNRCGGYTPSGWSKLLKKSQEVSSDPLTMRDLSTSVTPGVSLRCKCLPKPRPCPPCPHLCPVRSLPPGLRPYTPCCPLYFPTTICTPTAISTSASARADTSAMNYKSCGSMGVSNSCKTSAITVPPYKPKYTSMSTPFYCNGMPQPSASVPGALPKIDAILKEDSIYSPTRGTLSR</sequence>
<name>A0AAV4G8K4_9GAST</name>
<dbReference type="AlphaFoldDB" id="A0AAV4G8K4"/>
<dbReference type="Proteomes" id="UP000762676">
    <property type="component" value="Unassembled WGS sequence"/>
</dbReference>
<feature type="compositionally biased region" description="Low complexity" evidence="1">
    <location>
        <begin position="264"/>
        <end position="277"/>
    </location>
</feature>
<protein>
    <submittedName>
        <fullName evidence="2">Uncharacterized protein</fullName>
    </submittedName>
</protein>
<reference evidence="2 3" key="1">
    <citation type="journal article" date="2021" name="Elife">
        <title>Chloroplast acquisition without the gene transfer in kleptoplastic sea slugs, Plakobranchus ocellatus.</title>
        <authorList>
            <person name="Maeda T."/>
            <person name="Takahashi S."/>
            <person name="Yoshida T."/>
            <person name="Shimamura S."/>
            <person name="Takaki Y."/>
            <person name="Nagai Y."/>
            <person name="Toyoda A."/>
            <person name="Suzuki Y."/>
            <person name="Arimoto A."/>
            <person name="Ishii H."/>
            <person name="Satoh N."/>
            <person name="Nishiyama T."/>
            <person name="Hasebe M."/>
            <person name="Maruyama T."/>
            <person name="Minagawa J."/>
            <person name="Obokata J."/>
            <person name="Shigenobu S."/>
        </authorList>
    </citation>
    <scope>NUCLEOTIDE SEQUENCE [LARGE SCALE GENOMIC DNA]</scope>
</reference>
<comment type="caution">
    <text evidence="2">The sequence shown here is derived from an EMBL/GenBank/DDBJ whole genome shotgun (WGS) entry which is preliminary data.</text>
</comment>
<evidence type="ECO:0000313" key="3">
    <source>
        <dbReference type="Proteomes" id="UP000762676"/>
    </source>
</evidence>
<dbReference type="EMBL" id="BMAT01008308">
    <property type="protein sequence ID" value="GFR82057.1"/>
    <property type="molecule type" value="Genomic_DNA"/>
</dbReference>
<evidence type="ECO:0000256" key="1">
    <source>
        <dbReference type="SAM" id="MobiDB-lite"/>
    </source>
</evidence>
<keyword evidence="3" id="KW-1185">Reference proteome</keyword>